<dbReference type="InterPro" id="IPR026992">
    <property type="entry name" value="DIOX_N"/>
</dbReference>
<evidence type="ECO:0000313" key="7">
    <source>
        <dbReference type="Proteomes" id="UP001161247"/>
    </source>
</evidence>
<dbReference type="SUPFAM" id="SSF51197">
    <property type="entry name" value="Clavaminate synthase-like"/>
    <property type="match status" value="1"/>
</dbReference>
<comment type="similarity">
    <text evidence="1 4">Belongs to the iron/ascorbate-dependent oxidoreductase family.</text>
</comment>
<proteinExistence type="inferred from homology"/>
<dbReference type="InterPro" id="IPR044861">
    <property type="entry name" value="IPNS-like_FE2OG_OXY"/>
</dbReference>
<evidence type="ECO:0000256" key="1">
    <source>
        <dbReference type="ARBA" id="ARBA00008056"/>
    </source>
</evidence>
<reference evidence="6" key="1">
    <citation type="submission" date="2023-03" db="EMBL/GenBank/DDBJ databases">
        <authorList>
            <person name="Julca I."/>
        </authorList>
    </citation>
    <scope>NUCLEOTIDE SEQUENCE</scope>
</reference>
<dbReference type="GO" id="GO:0009805">
    <property type="term" value="P:coumarin biosynthetic process"/>
    <property type="evidence" value="ECO:0007669"/>
    <property type="project" value="UniProtKB-ARBA"/>
</dbReference>
<dbReference type="Pfam" id="PF03171">
    <property type="entry name" value="2OG-FeII_Oxy"/>
    <property type="match status" value="1"/>
</dbReference>
<dbReference type="EMBL" id="OX459122">
    <property type="protein sequence ID" value="CAI9107661.1"/>
    <property type="molecule type" value="Genomic_DNA"/>
</dbReference>
<dbReference type="GO" id="GO:0016706">
    <property type="term" value="F:2-oxoglutarate-dependent dioxygenase activity"/>
    <property type="evidence" value="ECO:0007669"/>
    <property type="project" value="UniProtKB-ARBA"/>
</dbReference>
<dbReference type="PRINTS" id="PR00682">
    <property type="entry name" value="IPNSYNTHASE"/>
</dbReference>
<keyword evidence="7" id="KW-1185">Reference proteome</keyword>
<dbReference type="GO" id="GO:0046872">
    <property type="term" value="F:metal ion binding"/>
    <property type="evidence" value="ECO:0007669"/>
    <property type="project" value="UniProtKB-KW"/>
</dbReference>
<keyword evidence="4" id="KW-0560">Oxidoreductase</keyword>
<evidence type="ECO:0000313" key="6">
    <source>
        <dbReference type="EMBL" id="CAI9107661.1"/>
    </source>
</evidence>
<dbReference type="PROSITE" id="PS51471">
    <property type="entry name" value="FE2OG_OXY"/>
    <property type="match status" value="1"/>
</dbReference>
<evidence type="ECO:0000259" key="5">
    <source>
        <dbReference type="PROSITE" id="PS51471"/>
    </source>
</evidence>
<evidence type="ECO:0000256" key="2">
    <source>
        <dbReference type="ARBA" id="ARBA00022723"/>
    </source>
</evidence>
<organism evidence="6 7">
    <name type="scientific">Oldenlandia corymbosa var. corymbosa</name>
    <dbReference type="NCBI Taxonomy" id="529605"/>
    <lineage>
        <taxon>Eukaryota</taxon>
        <taxon>Viridiplantae</taxon>
        <taxon>Streptophyta</taxon>
        <taxon>Embryophyta</taxon>
        <taxon>Tracheophyta</taxon>
        <taxon>Spermatophyta</taxon>
        <taxon>Magnoliopsida</taxon>
        <taxon>eudicotyledons</taxon>
        <taxon>Gunneridae</taxon>
        <taxon>Pentapetalae</taxon>
        <taxon>asterids</taxon>
        <taxon>lamiids</taxon>
        <taxon>Gentianales</taxon>
        <taxon>Rubiaceae</taxon>
        <taxon>Rubioideae</taxon>
        <taxon>Spermacoceae</taxon>
        <taxon>Hedyotis-Oldenlandia complex</taxon>
        <taxon>Oldenlandia</taxon>
    </lineage>
</organism>
<evidence type="ECO:0000256" key="4">
    <source>
        <dbReference type="RuleBase" id="RU003682"/>
    </source>
</evidence>
<name>A0AAV1DKU7_OLDCO</name>
<evidence type="ECO:0000256" key="3">
    <source>
        <dbReference type="ARBA" id="ARBA00023004"/>
    </source>
</evidence>
<keyword evidence="3 4" id="KW-0408">Iron</keyword>
<dbReference type="InterPro" id="IPR050295">
    <property type="entry name" value="Plant_2OG-oxidoreductases"/>
</dbReference>
<feature type="domain" description="Fe2OG dioxygenase" evidence="5">
    <location>
        <begin position="202"/>
        <end position="303"/>
    </location>
</feature>
<gene>
    <name evidence="6" type="ORF">OLC1_LOCUS15920</name>
</gene>
<accession>A0AAV1DKU7</accession>
<keyword evidence="2 4" id="KW-0479">Metal-binding</keyword>
<protein>
    <submittedName>
        <fullName evidence="6">OLC1v1007071C2</fullName>
    </submittedName>
</protein>
<dbReference type="AlphaFoldDB" id="A0AAV1DKU7"/>
<dbReference type="InterPro" id="IPR005123">
    <property type="entry name" value="Oxoglu/Fe-dep_dioxygenase_dom"/>
</dbReference>
<dbReference type="Gene3D" id="2.60.120.330">
    <property type="entry name" value="B-lactam Antibiotic, Isopenicillin N Synthase, Chain"/>
    <property type="match status" value="1"/>
</dbReference>
<dbReference type="Proteomes" id="UP001161247">
    <property type="component" value="Chromosome 5"/>
</dbReference>
<sequence>MGEEEEQVLRWFNVESVPADYRFSMENRPGQLPIPICETIPVIDLQKAADSSSTSDKLSIIQQIIEASQEYGLFQVINHGVSGNAVKELLSLYRDFFKMPIEDKKCSTDNMNIDALFGGSQGWIYKNSTDFAKDGIHLWRDSIKHNCYPIQDSMQRWPTKPTRYREVLSRYLEEMEVLSGRILEMINQGLGLEEGYLREMSQVQHLVANYYPPCPDPTLTLGLLKHCDPSLITILVQDGNACGLQVVNHNNGQWMGVSPLPNALIVNIGNQLSIVSNGKLKSPEHRAVNSKETRTSIAIFVNPSPNSRVEPAKALVDEFNPPRYSPTLYKDFLCSPKAYVLPS</sequence>
<dbReference type="PANTHER" id="PTHR47991">
    <property type="entry name" value="OXOGLUTARATE/IRON-DEPENDENT DIOXYGENASE"/>
    <property type="match status" value="1"/>
</dbReference>
<dbReference type="GO" id="GO:0002238">
    <property type="term" value="P:response to molecule of fungal origin"/>
    <property type="evidence" value="ECO:0007669"/>
    <property type="project" value="UniProtKB-ARBA"/>
</dbReference>
<dbReference type="Pfam" id="PF14226">
    <property type="entry name" value="DIOX_N"/>
    <property type="match status" value="1"/>
</dbReference>
<dbReference type="InterPro" id="IPR027443">
    <property type="entry name" value="IPNS-like_sf"/>
</dbReference>